<feature type="transmembrane region" description="Helical" evidence="5">
    <location>
        <begin position="235"/>
        <end position="256"/>
    </location>
</feature>
<name>A0ABN8W546_9BACT</name>
<feature type="domain" description="O-antigen ligase-related" evidence="6">
    <location>
        <begin position="198"/>
        <end position="345"/>
    </location>
</feature>
<feature type="transmembrane region" description="Helical" evidence="5">
    <location>
        <begin position="365"/>
        <end position="384"/>
    </location>
</feature>
<feature type="transmembrane region" description="Helical" evidence="5">
    <location>
        <begin position="127"/>
        <end position="144"/>
    </location>
</feature>
<dbReference type="EC" id="2.4.1.-" evidence="7"/>
<dbReference type="PANTHER" id="PTHR37422">
    <property type="entry name" value="TEICHURONIC ACID BIOSYNTHESIS PROTEIN TUAE"/>
    <property type="match status" value="1"/>
</dbReference>
<sequence>MIAQAPLIEAPISIWQQRAHKAGLWLTVLTGAIIPLSTSLTEIFTTLVGVLWLAAGHYKNLWSQVRSHPLVRSSLLLYAALGVGVLYTEAAMPDWLGMLRKYRELLLVVVFMTFLDSAWARKAALKAFGAAMVVTLLASFYKFYLVPASLDPNLRVGLPFKNSITHSLLMAVFAFGLVTHVFHHRDDKGTVWKLSALLAVAIFNLFFMVDGRTGYVVFYLLGLLFLFQKFRFRVAVAGLVLLAGFHFILSSTSTLYQSQWNHLSRGVHKYLEGDTNSSIGMRIEFSRTSYEIMMQSPWVGHGTGSFRDQYREFGEARGLERITVNPHNEYMMLGVQLGFLGIGLLLYFMYTLWRYAFALEPLYRKLAQGLALTVTAGCFANSFLMDHTEGTLIMFLTSVLYSPLMHSSQTKHA</sequence>
<gene>
    <name evidence="7" type="ORF">NSPWAT_2362</name>
</gene>
<reference evidence="7 8" key="1">
    <citation type="submission" date="2022-09" db="EMBL/GenBank/DDBJ databases">
        <authorList>
            <person name="Kop L."/>
        </authorList>
    </citation>
    <scope>NUCLEOTIDE SEQUENCE [LARGE SCALE GENOMIC DNA]</scope>
    <source>
        <strain evidence="7 8">347</strain>
    </source>
</reference>
<evidence type="ECO:0000259" key="6">
    <source>
        <dbReference type="Pfam" id="PF04932"/>
    </source>
</evidence>
<comment type="subcellular location">
    <subcellularLocation>
        <location evidence="1">Membrane</location>
        <topology evidence="1">Multi-pass membrane protein</topology>
    </subcellularLocation>
</comment>
<dbReference type="Proteomes" id="UP001157733">
    <property type="component" value="Chromosome"/>
</dbReference>
<feature type="transmembrane region" description="Helical" evidence="5">
    <location>
        <begin position="24"/>
        <end position="54"/>
    </location>
</feature>
<feature type="transmembrane region" description="Helical" evidence="5">
    <location>
        <begin position="330"/>
        <end position="353"/>
    </location>
</feature>
<dbReference type="Pfam" id="PF04932">
    <property type="entry name" value="Wzy_C"/>
    <property type="match status" value="1"/>
</dbReference>
<dbReference type="PANTHER" id="PTHR37422:SF13">
    <property type="entry name" value="LIPOPOLYSACCHARIDE BIOSYNTHESIS PROTEIN PA4999-RELATED"/>
    <property type="match status" value="1"/>
</dbReference>
<dbReference type="InterPro" id="IPR007016">
    <property type="entry name" value="O-antigen_ligase-rel_domated"/>
</dbReference>
<feature type="transmembrane region" description="Helical" evidence="5">
    <location>
        <begin position="75"/>
        <end position="96"/>
    </location>
</feature>
<keyword evidence="7" id="KW-0808">Transferase</keyword>
<proteinExistence type="predicted"/>
<keyword evidence="8" id="KW-1185">Reference proteome</keyword>
<evidence type="ECO:0000256" key="4">
    <source>
        <dbReference type="ARBA" id="ARBA00023136"/>
    </source>
</evidence>
<evidence type="ECO:0000256" key="3">
    <source>
        <dbReference type="ARBA" id="ARBA00022989"/>
    </source>
</evidence>
<evidence type="ECO:0000313" key="7">
    <source>
        <dbReference type="EMBL" id="CAI2719218.1"/>
    </source>
</evidence>
<accession>A0ABN8W546</accession>
<evidence type="ECO:0000256" key="1">
    <source>
        <dbReference type="ARBA" id="ARBA00004141"/>
    </source>
</evidence>
<protein>
    <submittedName>
        <fullName evidence="7">Enzyme</fullName>
        <ecNumber evidence="7">2.4.1.-</ecNumber>
    </submittedName>
</protein>
<keyword evidence="3 5" id="KW-1133">Transmembrane helix</keyword>
<organism evidence="7 8">
    <name type="scientific">Nitrospina watsonii</name>
    <dbReference type="NCBI Taxonomy" id="1323948"/>
    <lineage>
        <taxon>Bacteria</taxon>
        <taxon>Pseudomonadati</taxon>
        <taxon>Nitrospinota/Tectimicrobiota group</taxon>
        <taxon>Nitrospinota</taxon>
        <taxon>Nitrospinia</taxon>
        <taxon>Nitrospinales</taxon>
        <taxon>Nitrospinaceae</taxon>
        <taxon>Nitrospina</taxon>
    </lineage>
</organism>
<dbReference type="GO" id="GO:0016757">
    <property type="term" value="F:glycosyltransferase activity"/>
    <property type="evidence" value="ECO:0007669"/>
    <property type="project" value="UniProtKB-KW"/>
</dbReference>
<feature type="transmembrane region" description="Helical" evidence="5">
    <location>
        <begin position="213"/>
        <end position="228"/>
    </location>
</feature>
<dbReference type="InterPro" id="IPR051533">
    <property type="entry name" value="WaaL-like"/>
</dbReference>
<dbReference type="EMBL" id="OX336137">
    <property type="protein sequence ID" value="CAI2719218.1"/>
    <property type="molecule type" value="Genomic_DNA"/>
</dbReference>
<evidence type="ECO:0000256" key="2">
    <source>
        <dbReference type="ARBA" id="ARBA00022692"/>
    </source>
</evidence>
<dbReference type="RefSeq" id="WP_282012066.1">
    <property type="nucleotide sequence ID" value="NZ_OX336137.1"/>
</dbReference>
<feature type="transmembrane region" description="Helical" evidence="5">
    <location>
        <begin position="190"/>
        <end position="207"/>
    </location>
</feature>
<feature type="transmembrane region" description="Helical" evidence="5">
    <location>
        <begin position="102"/>
        <end position="120"/>
    </location>
</feature>
<keyword evidence="4 5" id="KW-0472">Membrane</keyword>
<evidence type="ECO:0000256" key="5">
    <source>
        <dbReference type="SAM" id="Phobius"/>
    </source>
</evidence>
<feature type="transmembrane region" description="Helical" evidence="5">
    <location>
        <begin position="164"/>
        <end position="183"/>
    </location>
</feature>
<keyword evidence="2 5" id="KW-0812">Transmembrane</keyword>
<keyword evidence="7" id="KW-0328">Glycosyltransferase</keyword>
<evidence type="ECO:0000313" key="8">
    <source>
        <dbReference type="Proteomes" id="UP001157733"/>
    </source>
</evidence>